<reference evidence="1" key="1">
    <citation type="submission" date="2016-04" db="EMBL/GenBank/DDBJ databases">
        <authorList>
            <person name="Evans L.H."/>
            <person name="Alamgir A."/>
            <person name="Owens N."/>
            <person name="Weber N.D."/>
            <person name="Virtaneva K."/>
            <person name="Barbian K."/>
            <person name="Babar A."/>
            <person name="Rosenke K."/>
        </authorList>
    </citation>
    <scope>NUCLEOTIDE SEQUENCE</scope>
    <source>
        <strain evidence="1">86</strain>
    </source>
</reference>
<organism evidence="1">
    <name type="scientific">uncultured Alphaproteobacteria bacterium</name>
    <dbReference type="NCBI Taxonomy" id="91750"/>
    <lineage>
        <taxon>Bacteria</taxon>
        <taxon>Pseudomonadati</taxon>
        <taxon>Pseudomonadota</taxon>
        <taxon>Alphaproteobacteria</taxon>
        <taxon>environmental samples</taxon>
    </lineage>
</organism>
<proteinExistence type="predicted"/>
<name>A0A212JVQ0_9PROT</name>
<accession>A0A212JVQ0</accession>
<evidence type="ECO:0008006" key="2">
    <source>
        <dbReference type="Google" id="ProtNLM"/>
    </source>
</evidence>
<protein>
    <recommendedName>
        <fullName evidence="2">FlgN family protein</fullName>
    </recommendedName>
</protein>
<evidence type="ECO:0000313" key="1">
    <source>
        <dbReference type="EMBL" id="SBW03531.1"/>
    </source>
</evidence>
<dbReference type="AlphaFoldDB" id="A0A212JVQ0"/>
<dbReference type="EMBL" id="FLUO01000001">
    <property type="protein sequence ID" value="SBW03531.1"/>
    <property type="molecule type" value="Genomic_DNA"/>
</dbReference>
<sequence length="150" mass="16258">MSEPTLASLDRKTLCDFVAVLRELTDLIGEENEILAVPAEQLPPALVTRKEELSERYARLTVALRPRASALHAAGALNPVALEADIRSLVRRVKENQALLNARKAATALRVEAVMQALAERERRDGLNYSASGEPLPRACRAAGGLHLSA</sequence>
<gene>
    <name evidence="1" type="ORF">KL86APRO_11736</name>
</gene>